<dbReference type="InParanoid" id="H2XLI1"/>
<dbReference type="GO" id="GO:0005524">
    <property type="term" value="F:ATP binding"/>
    <property type="evidence" value="ECO:0007669"/>
    <property type="project" value="InterPro"/>
</dbReference>
<dbReference type="Pfam" id="PF21376">
    <property type="entry name" value="TOR1A_C"/>
    <property type="match status" value="1"/>
</dbReference>
<evidence type="ECO:0000313" key="3">
    <source>
        <dbReference type="Ensembl" id="ENSCINP00000030513.1"/>
    </source>
</evidence>
<dbReference type="FunCoup" id="H2XLI1">
    <property type="interactions" value="151"/>
</dbReference>
<proteinExistence type="inferred from homology"/>
<reference evidence="3" key="3">
    <citation type="submission" date="2025-09" db="UniProtKB">
        <authorList>
            <consortium name="Ensembl"/>
        </authorList>
    </citation>
    <scope>IDENTIFICATION</scope>
</reference>
<feature type="domain" description="Torsin-1A C-terminal" evidence="2">
    <location>
        <begin position="276"/>
        <end position="331"/>
    </location>
</feature>
<dbReference type="Gene3D" id="3.40.50.300">
    <property type="entry name" value="P-loop containing nucleotide triphosphate hydrolases"/>
    <property type="match status" value="1"/>
</dbReference>
<dbReference type="AlphaFoldDB" id="H2XLI1"/>
<dbReference type="Pfam" id="PF06309">
    <property type="entry name" value="Torsin"/>
    <property type="match status" value="1"/>
</dbReference>
<dbReference type="Proteomes" id="UP000008144">
    <property type="component" value="Unassembled WGS sequence"/>
</dbReference>
<accession>H2XLI1</accession>
<comment type="similarity">
    <text evidence="1">Belongs to the ClpA/ClpB family. Torsin subfamily.</text>
</comment>
<dbReference type="Ensembl" id="ENSCINT00000036582.1">
    <property type="protein sequence ID" value="ENSCINP00000030513.1"/>
    <property type="gene ID" value="ENSCING00000023107.1"/>
</dbReference>
<dbReference type="GO" id="GO:0016887">
    <property type="term" value="F:ATP hydrolysis activity"/>
    <property type="evidence" value="ECO:0007669"/>
    <property type="project" value="InterPro"/>
</dbReference>
<dbReference type="CDD" id="cd00009">
    <property type="entry name" value="AAA"/>
    <property type="match status" value="1"/>
</dbReference>
<organism evidence="3 4">
    <name type="scientific">Ciona intestinalis</name>
    <name type="common">Transparent sea squirt</name>
    <name type="synonym">Ascidia intestinalis</name>
    <dbReference type="NCBI Taxonomy" id="7719"/>
    <lineage>
        <taxon>Eukaryota</taxon>
        <taxon>Metazoa</taxon>
        <taxon>Chordata</taxon>
        <taxon>Tunicata</taxon>
        <taxon>Ascidiacea</taxon>
        <taxon>Phlebobranchia</taxon>
        <taxon>Cionidae</taxon>
        <taxon>Ciona</taxon>
    </lineage>
</organism>
<dbReference type="PANTHER" id="PTHR10760">
    <property type="entry name" value="TORSIN"/>
    <property type="match status" value="1"/>
</dbReference>
<reference evidence="4" key="1">
    <citation type="journal article" date="2002" name="Science">
        <title>The draft genome of Ciona intestinalis: insights into chordate and vertebrate origins.</title>
        <authorList>
            <person name="Dehal P."/>
            <person name="Satou Y."/>
            <person name="Campbell R.K."/>
            <person name="Chapman J."/>
            <person name="Degnan B."/>
            <person name="De Tomaso A."/>
            <person name="Davidson B."/>
            <person name="Di Gregorio A."/>
            <person name="Gelpke M."/>
            <person name="Goodstein D.M."/>
            <person name="Harafuji N."/>
            <person name="Hastings K.E."/>
            <person name="Ho I."/>
            <person name="Hotta K."/>
            <person name="Huang W."/>
            <person name="Kawashima T."/>
            <person name="Lemaire P."/>
            <person name="Martinez D."/>
            <person name="Meinertzhagen I.A."/>
            <person name="Necula S."/>
            <person name="Nonaka M."/>
            <person name="Putnam N."/>
            <person name="Rash S."/>
            <person name="Saiga H."/>
            <person name="Satake M."/>
            <person name="Terry A."/>
            <person name="Yamada L."/>
            <person name="Wang H.G."/>
            <person name="Awazu S."/>
            <person name="Azumi K."/>
            <person name="Boore J."/>
            <person name="Branno M."/>
            <person name="Chin-Bow S."/>
            <person name="DeSantis R."/>
            <person name="Doyle S."/>
            <person name="Francino P."/>
            <person name="Keys D.N."/>
            <person name="Haga S."/>
            <person name="Hayashi H."/>
            <person name="Hino K."/>
            <person name="Imai K.S."/>
            <person name="Inaba K."/>
            <person name="Kano S."/>
            <person name="Kobayashi K."/>
            <person name="Kobayashi M."/>
            <person name="Lee B.I."/>
            <person name="Makabe K.W."/>
            <person name="Manohar C."/>
            <person name="Matassi G."/>
            <person name="Medina M."/>
            <person name="Mochizuki Y."/>
            <person name="Mount S."/>
            <person name="Morishita T."/>
            <person name="Miura S."/>
            <person name="Nakayama A."/>
            <person name="Nishizaka S."/>
            <person name="Nomoto H."/>
            <person name="Ohta F."/>
            <person name="Oishi K."/>
            <person name="Rigoutsos I."/>
            <person name="Sano M."/>
            <person name="Sasaki A."/>
            <person name="Sasakura Y."/>
            <person name="Shoguchi E."/>
            <person name="Shin-i T."/>
            <person name="Spagnuolo A."/>
            <person name="Stainier D."/>
            <person name="Suzuki M.M."/>
            <person name="Tassy O."/>
            <person name="Takatori N."/>
            <person name="Tokuoka M."/>
            <person name="Yagi K."/>
            <person name="Yoshizaki F."/>
            <person name="Wada S."/>
            <person name="Zhang C."/>
            <person name="Hyatt P.D."/>
            <person name="Larimer F."/>
            <person name="Detter C."/>
            <person name="Doggett N."/>
            <person name="Glavina T."/>
            <person name="Hawkins T."/>
            <person name="Richardson P."/>
            <person name="Lucas S."/>
            <person name="Kohara Y."/>
            <person name="Levine M."/>
            <person name="Satoh N."/>
            <person name="Rokhsar D.S."/>
        </authorList>
    </citation>
    <scope>NUCLEOTIDE SEQUENCE [LARGE SCALE GENOMIC DNA]</scope>
</reference>
<reference evidence="3" key="2">
    <citation type="submission" date="2025-08" db="UniProtKB">
        <authorList>
            <consortium name="Ensembl"/>
        </authorList>
    </citation>
    <scope>IDENTIFICATION</scope>
</reference>
<dbReference type="InterPro" id="IPR049337">
    <property type="entry name" value="TOR1A_C"/>
</dbReference>
<dbReference type="HOGENOM" id="CLU_053537_0_0_1"/>
<keyword evidence="4" id="KW-1185">Reference proteome</keyword>
<dbReference type="PANTHER" id="PTHR10760:SF2">
    <property type="entry name" value="LD13476P-RELATED"/>
    <property type="match status" value="1"/>
</dbReference>
<dbReference type="SUPFAM" id="SSF52540">
    <property type="entry name" value="P-loop containing nucleoside triphosphate hydrolases"/>
    <property type="match status" value="1"/>
</dbReference>
<dbReference type="InterPro" id="IPR010448">
    <property type="entry name" value="Torsin"/>
</dbReference>
<evidence type="ECO:0000313" key="4">
    <source>
        <dbReference type="Proteomes" id="UP000008144"/>
    </source>
</evidence>
<dbReference type="GO" id="GO:0012505">
    <property type="term" value="C:endomembrane system"/>
    <property type="evidence" value="ECO:0007669"/>
    <property type="project" value="UniProtKB-ARBA"/>
</dbReference>
<dbReference type="InterPro" id="IPR027417">
    <property type="entry name" value="P-loop_NTPase"/>
</dbReference>
<dbReference type="STRING" id="7719.ENSCINP00000030513"/>
<evidence type="ECO:0000256" key="1">
    <source>
        <dbReference type="ARBA" id="ARBA00006235"/>
    </source>
</evidence>
<sequence length="334" mass="38123">MWIFFYLLPHCFAFLDPISMGVVVGTAATSALVMVAELSGLSSFRCKTNLMECCDKHNIKPNMTGLQHDLRTKLYGQHLVEKTVYRAVKHHLANPNPSKALVMSFHGWTGSGKNYVAQMIVKNLYRKNLESSFVHVFNAEVDFKHQQNVGVYKDQLQSWLHGNVSKCGRSIFIFDEIDHMPVGLVDALKPYMSNEPVVHGVDYRKTIFIFLSNTGGQEINKKCYETWQLGNSRSGIKLSDMEEMLEQVAFNEKSGLKNSGVVERNLIDHFVPFFPLEREHVESCVKDEVRRLNARKLTPSEMQEIMDELQWMPKTVRLYSKSGCKKIAQKVGLV</sequence>
<name>H2XLI1_CIOIN</name>
<evidence type="ECO:0000259" key="2">
    <source>
        <dbReference type="Pfam" id="PF21376"/>
    </source>
</evidence>
<dbReference type="GeneTree" id="ENSGT00950000182888"/>
<dbReference type="GO" id="GO:0005737">
    <property type="term" value="C:cytoplasm"/>
    <property type="evidence" value="ECO:0007669"/>
    <property type="project" value="UniProtKB-ARBA"/>
</dbReference>
<dbReference type="OMA" id="VARDMIY"/>
<protein>
    <recommendedName>
        <fullName evidence="2">Torsin-1A C-terminal domain-containing protein</fullName>
    </recommendedName>
</protein>